<evidence type="ECO:0000259" key="13">
    <source>
        <dbReference type="PROSITE" id="PS50991"/>
    </source>
</evidence>
<dbReference type="InterPro" id="IPR013785">
    <property type="entry name" value="Aldolase_TIM"/>
</dbReference>
<protein>
    <recommendedName>
        <fullName evidence="4 12">2-isopropylmalate synthase</fullName>
        <ecNumber evidence="3 12">2.3.3.13</ecNumber>
    </recommendedName>
    <alternativeName>
        <fullName evidence="12">Alpha-IPM synthase</fullName>
    </alternativeName>
    <alternativeName>
        <fullName evidence="12">Alpha-isopropylmalate synthase</fullName>
    </alternativeName>
</protein>
<dbReference type="GO" id="GO:0003985">
    <property type="term" value="F:acetyl-CoA C-acetyltransferase activity"/>
    <property type="evidence" value="ECO:0007669"/>
    <property type="project" value="UniProtKB-UniRule"/>
</dbReference>
<keyword evidence="10 12" id="KW-0464">Manganese</keyword>
<feature type="binding site" evidence="12">
    <location>
        <position position="207"/>
    </location>
    <ligand>
        <name>Mn(2+)</name>
        <dbReference type="ChEBI" id="CHEBI:29035"/>
    </ligand>
</feature>
<keyword evidence="9 12" id="KW-0479">Metal-binding</keyword>
<dbReference type="NCBIfam" id="NF002086">
    <property type="entry name" value="PRK00915.1-3"/>
    <property type="match status" value="1"/>
</dbReference>
<organism evidence="14 15">
    <name type="scientific">Sumerlaea chitinivorans</name>
    <dbReference type="NCBI Taxonomy" id="2250252"/>
    <lineage>
        <taxon>Bacteria</taxon>
        <taxon>Candidatus Sumerlaeota</taxon>
        <taxon>Candidatus Sumerlaeia</taxon>
        <taxon>Candidatus Sumerlaeales</taxon>
        <taxon>Candidatus Sumerlaeaceae</taxon>
        <taxon>Candidatus Sumerlaea</taxon>
    </lineage>
</organism>
<dbReference type="HAMAP" id="MF_01025">
    <property type="entry name" value="LeuA_type1"/>
    <property type="match status" value="1"/>
</dbReference>
<dbReference type="InterPro" id="IPR036230">
    <property type="entry name" value="LeuA_allosteric_dom_sf"/>
</dbReference>
<evidence type="ECO:0000256" key="3">
    <source>
        <dbReference type="ARBA" id="ARBA00012973"/>
    </source>
</evidence>
<dbReference type="UniPathway" id="UPA00048">
    <property type="reaction ID" value="UER00070"/>
</dbReference>
<comment type="pathway">
    <text evidence="1 12">Amino-acid biosynthesis; L-leucine biosynthesis; L-leucine from 3-methyl-2-oxobutanoate: step 1/4.</text>
</comment>
<dbReference type="InterPro" id="IPR054691">
    <property type="entry name" value="LeuA/HCS_post-cat"/>
</dbReference>
<evidence type="ECO:0000256" key="1">
    <source>
        <dbReference type="ARBA" id="ARBA00004689"/>
    </source>
</evidence>
<keyword evidence="8 12" id="KW-0808">Transferase</keyword>
<dbReference type="InterPro" id="IPR005671">
    <property type="entry name" value="LeuA_bact_synth"/>
</dbReference>
<feature type="binding site" evidence="12">
    <location>
        <position position="209"/>
    </location>
    <ligand>
        <name>Mn(2+)</name>
        <dbReference type="ChEBI" id="CHEBI:29035"/>
    </ligand>
</feature>
<dbReference type="GO" id="GO:0009098">
    <property type="term" value="P:L-leucine biosynthetic process"/>
    <property type="evidence" value="ECO:0007669"/>
    <property type="project" value="UniProtKB-UniRule"/>
</dbReference>
<keyword evidence="6 12" id="KW-0963">Cytoplasm</keyword>
<evidence type="ECO:0000256" key="11">
    <source>
        <dbReference type="ARBA" id="ARBA00023304"/>
    </source>
</evidence>
<dbReference type="EC" id="2.3.3.13" evidence="3 12"/>
<accession>A0A2Z4Y316</accession>
<dbReference type="InterPro" id="IPR050073">
    <property type="entry name" value="2-IPM_HCS-like"/>
</dbReference>
<evidence type="ECO:0000256" key="2">
    <source>
        <dbReference type="ARBA" id="ARBA00009396"/>
    </source>
</evidence>
<dbReference type="NCBIfam" id="TIGR00973">
    <property type="entry name" value="leuA_bact"/>
    <property type="match status" value="1"/>
</dbReference>
<comment type="similarity">
    <text evidence="2 12">Belongs to the alpha-IPM synthase/homocitrate synthase family. LeuA type 1 subfamily.</text>
</comment>
<evidence type="ECO:0000313" key="14">
    <source>
        <dbReference type="EMBL" id="AXA35248.1"/>
    </source>
</evidence>
<comment type="subunit">
    <text evidence="12">Homodimer.</text>
</comment>
<dbReference type="NCBIfam" id="NF002085">
    <property type="entry name" value="PRK00915.1-2"/>
    <property type="match status" value="1"/>
</dbReference>
<dbReference type="InterPro" id="IPR013709">
    <property type="entry name" value="2-isopropylmalate_synth_dimer"/>
</dbReference>
<keyword evidence="11 12" id="KW-0100">Branched-chain amino acid biosynthesis</keyword>
<dbReference type="NCBIfam" id="NF002087">
    <property type="entry name" value="PRK00915.1-4"/>
    <property type="match status" value="1"/>
</dbReference>
<dbReference type="SUPFAM" id="SSF51569">
    <property type="entry name" value="Aldolase"/>
    <property type="match status" value="1"/>
</dbReference>
<feature type="domain" description="Pyruvate carboxyltransferase" evidence="13">
    <location>
        <begin position="10"/>
        <end position="272"/>
    </location>
</feature>
<dbReference type="Pfam" id="PF22617">
    <property type="entry name" value="HCS_D2"/>
    <property type="match status" value="1"/>
</dbReference>
<dbReference type="GO" id="GO:0005737">
    <property type="term" value="C:cytoplasm"/>
    <property type="evidence" value="ECO:0007669"/>
    <property type="project" value="UniProtKB-UniRule"/>
</dbReference>
<dbReference type="Gene3D" id="1.10.238.260">
    <property type="match status" value="1"/>
</dbReference>
<dbReference type="AlphaFoldDB" id="A0A2Z4Y316"/>
<name>A0A2Z4Y316_SUMC1</name>
<dbReference type="SUPFAM" id="SSF110921">
    <property type="entry name" value="2-isopropylmalate synthase LeuA, allosteric (dimerisation) domain"/>
    <property type="match status" value="1"/>
</dbReference>
<dbReference type="FunFam" id="3.30.160.270:FF:000001">
    <property type="entry name" value="2-isopropylmalate synthase"/>
    <property type="match status" value="1"/>
</dbReference>
<dbReference type="CDD" id="cd07940">
    <property type="entry name" value="DRE_TIM_IPMS"/>
    <property type="match status" value="1"/>
</dbReference>
<evidence type="ECO:0000256" key="10">
    <source>
        <dbReference type="ARBA" id="ARBA00023211"/>
    </source>
</evidence>
<evidence type="ECO:0000313" key="15">
    <source>
        <dbReference type="Proteomes" id="UP000262583"/>
    </source>
</evidence>
<evidence type="ECO:0000256" key="12">
    <source>
        <dbReference type="HAMAP-Rule" id="MF_01025"/>
    </source>
</evidence>
<comment type="cofactor">
    <cofactor evidence="12">
        <name>Mn(2+)</name>
        <dbReference type="ChEBI" id="CHEBI:29035"/>
    </cofactor>
</comment>
<dbReference type="GO" id="GO:0003852">
    <property type="term" value="F:2-isopropylmalate synthase activity"/>
    <property type="evidence" value="ECO:0007669"/>
    <property type="project" value="UniProtKB-UniRule"/>
</dbReference>
<dbReference type="EMBL" id="CP030759">
    <property type="protein sequence ID" value="AXA35248.1"/>
    <property type="molecule type" value="Genomic_DNA"/>
</dbReference>
<keyword evidence="7 12" id="KW-0028">Amino-acid biosynthesis</keyword>
<dbReference type="Pfam" id="PF08502">
    <property type="entry name" value="LeuA_dimer"/>
    <property type="match status" value="1"/>
</dbReference>
<gene>
    <name evidence="12" type="primary">leuA</name>
    <name evidence="14" type="ORF">BRCON_0471</name>
</gene>
<sequence>MVPMQDPNRVIIFDTTLRDGEQSPGATMNHREKLEIAHQLARLGVDVIEAGFPISSQGDFEAVAAIAEEVEGPIICGLARAIEKDIVRCGQAVTRSKRPRIHTFIATSQIHIEKKLRMTKEQVIETAVRAVQLAKTFTPDVEFSCEDAGRTDWNYLVDVISAVIEAGATTINVPDTVGYTNPWEFGQCIAYLRKHVRGADKVVFSVHCHNDLGLAVANSLAALREGARQVECTINGIGERAGNASLEEIVMNLKVRKDFYGLTTGIKTEEIYRTSRLVSEITGIRVQRNKAIVGANAFAHESGIHQDGVLKERTTYEIMRPEEVGWTGESMVLGKHSGRHAFKTRLAQLGYDQLSEQEINRLFERFKELCDKKKEIFDEDLYAIVEDEVFGSPEVYSLDYLGFTSGTSTVPTATVRLKKGDEYKMDASCGDGPVDAAFRAVQRITGVEAELVDYSLEAVTGGTDAVGQVSVAIRANGTRVRARGASTDIVTASVKAYVNAINKLIAMRESARSEDVPKTGM</sequence>
<evidence type="ECO:0000256" key="6">
    <source>
        <dbReference type="ARBA" id="ARBA00022490"/>
    </source>
</evidence>
<dbReference type="PROSITE" id="PS00815">
    <property type="entry name" value="AIPM_HOMOCIT_SYNTH_1"/>
    <property type="match status" value="1"/>
</dbReference>
<dbReference type="GO" id="GO:0030145">
    <property type="term" value="F:manganese ion binding"/>
    <property type="evidence" value="ECO:0007669"/>
    <property type="project" value="UniProtKB-UniRule"/>
</dbReference>
<reference evidence="14 15" key="1">
    <citation type="submission" date="2018-05" db="EMBL/GenBank/DDBJ databases">
        <title>A metagenomic window into the 2 km-deep terrestrial subsurface aquifer revealed taxonomically and functionally diverse microbial community comprising novel uncultured bacterial lineages.</title>
        <authorList>
            <person name="Kadnikov V.V."/>
            <person name="Mardanov A.V."/>
            <person name="Beletsky A.V."/>
            <person name="Banks D."/>
            <person name="Pimenov N.V."/>
            <person name="Frank Y.A."/>
            <person name="Karnachuk O.V."/>
            <person name="Ravin N.V."/>
        </authorList>
    </citation>
    <scope>NUCLEOTIDE SEQUENCE [LARGE SCALE GENOMIC DNA]</scope>
    <source>
        <strain evidence="14">BY</strain>
    </source>
</reference>
<dbReference type="InterPro" id="IPR002034">
    <property type="entry name" value="AIPM/Hcit_synth_CS"/>
</dbReference>
<evidence type="ECO:0000256" key="5">
    <source>
        <dbReference type="ARBA" id="ARBA00022430"/>
    </source>
</evidence>
<dbReference type="KEGG" id="schv:BRCON_0471"/>
<dbReference type="SMART" id="SM00917">
    <property type="entry name" value="LeuA_dimer"/>
    <property type="match status" value="1"/>
</dbReference>
<evidence type="ECO:0000256" key="9">
    <source>
        <dbReference type="ARBA" id="ARBA00022723"/>
    </source>
</evidence>
<dbReference type="PANTHER" id="PTHR10277">
    <property type="entry name" value="HOMOCITRATE SYNTHASE-RELATED"/>
    <property type="match status" value="1"/>
</dbReference>
<dbReference type="FunFam" id="3.20.20.70:FF:000010">
    <property type="entry name" value="2-isopropylmalate synthase"/>
    <property type="match status" value="1"/>
</dbReference>
<dbReference type="Gene3D" id="3.20.20.70">
    <property type="entry name" value="Aldolase class I"/>
    <property type="match status" value="1"/>
</dbReference>
<feature type="binding site" evidence="12">
    <location>
        <position position="243"/>
    </location>
    <ligand>
        <name>Mn(2+)</name>
        <dbReference type="ChEBI" id="CHEBI:29035"/>
    </ligand>
</feature>
<comment type="catalytic activity">
    <reaction evidence="12">
        <text>3-methyl-2-oxobutanoate + acetyl-CoA + H2O = (2S)-2-isopropylmalate + CoA + H(+)</text>
        <dbReference type="Rhea" id="RHEA:21524"/>
        <dbReference type="ChEBI" id="CHEBI:1178"/>
        <dbReference type="ChEBI" id="CHEBI:11851"/>
        <dbReference type="ChEBI" id="CHEBI:15377"/>
        <dbReference type="ChEBI" id="CHEBI:15378"/>
        <dbReference type="ChEBI" id="CHEBI:57287"/>
        <dbReference type="ChEBI" id="CHEBI:57288"/>
        <dbReference type="EC" id="2.3.3.13"/>
    </reaction>
</comment>
<dbReference type="InterPro" id="IPR000891">
    <property type="entry name" value="PYR_CT"/>
</dbReference>
<dbReference type="Gene3D" id="3.30.160.270">
    <property type="match status" value="1"/>
</dbReference>
<evidence type="ECO:0000256" key="4">
    <source>
        <dbReference type="ARBA" id="ARBA00018198"/>
    </source>
</evidence>
<keyword evidence="5 12" id="KW-0432">Leucine biosynthesis</keyword>
<dbReference type="Pfam" id="PF00682">
    <property type="entry name" value="HMGL-like"/>
    <property type="match status" value="1"/>
</dbReference>
<evidence type="ECO:0000256" key="7">
    <source>
        <dbReference type="ARBA" id="ARBA00022605"/>
    </source>
</evidence>
<dbReference type="PROSITE" id="PS50991">
    <property type="entry name" value="PYR_CT"/>
    <property type="match status" value="1"/>
</dbReference>
<dbReference type="Proteomes" id="UP000262583">
    <property type="component" value="Chromosome"/>
</dbReference>
<dbReference type="FunFam" id="1.10.238.260:FF:000001">
    <property type="entry name" value="2-isopropylmalate synthase"/>
    <property type="match status" value="1"/>
</dbReference>
<dbReference type="PROSITE" id="PS00816">
    <property type="entry name" value="AIPM_HOMOCIT_SYNTH_2"/>
    <property type="match status" value="1"/>
</dbReference>
<feature type="region of interest" description="Regulatory domain" evidence="12">
    <location>
        <begin position="397"/>
        <end position="521"/>
    </location>
</feature>
<evidence type="ECO:0000256" key="8">
    <source>
        <dbReference type="ARBA" id="ARBA00022679"/>
    </source>
</evidence>
<comment type="function">
    <text evidence="12">Catalyzes the condensation of the acetyl group of acetyl-CoA with 3-methyl-2-oxobutanoate (2-ketoisovalerate) to form 3-carboxy-3-hydroxy-4-methylpentanoate (2-isopropylmalate).</text>
</comment>
<proteinExistence type="inferred from homology"/>
<dbReference type="PANTHER" id="PTHR10277:SF9">
    <property type="entry name" value="2-ISOPROPYLMALATE SYNTHASE 1, CHLOROPLASTIC-RELATED"/>
    <property type="match status" value="1"/>
</dbReference>
<feature type="binding site" evidence="12">
    <location>
        <position position="19"/>
    </location>
    <ligand>
        <name>Mn(2+)</name>
        <dbReference type="ChEBI" id="CHEBI:29035"/>
    </ligand>
</feature>